<accession>A0A3R7EBA3</accession>
<feature type="domain" description="N-acetyltransferase" evidence="3">
    <location>
        <begin position="7"/>
        <end position="175"/>
    </location>
</feature>
<evidence type="ECO:0000256" key="2">
    <source>
        <dbReference type="ARBA" id="ARBA00023315"/>
    </source>
</evidence>
<dbReference type="Gene3D" id="3.40.630.30">
    <property type="match status" value="1"/>
</dbReference>
<dbReference type="Proteomes" id="UP000216225">
    <property type="component" value="Unassembled WGS sequence"/>
</dbReference>
<dbReference type="InterPro" id="IPR000182">
    <property type="entry name" value="GNAT_dom"/>
</dbReference>
<dbReference type="RefSeq" id="WP_094437350.1">
    <property type="nucleotide sequence ID" value="NZ_NKDB02000006.1"/>
</dbReference>
<dbReference type="PROSITE" id="PS51186">
    <property type="entry name" value="GNAT"/>
    <property type="match status" value="1"/>
</dbReference>
<keyword evidence="2" id="KW-0012">Acyltransferase</keyword>
<dbReference type="Pfam" id="PF00583">
    <property type="entry name" value="Acetyltransf_1"/>
    <property type="match status" value="1"/>
</dbReference>
<dbReference type="CDD" id="cd04301">
    <property type="entry name" value="NAT_SF"/>
    <property type="match status" value="1"/>
</dbReference>
<dbReference type="InterPro" id="IPR050680">
    <property type="entry name" value="YpeA/RimI_acetyltransf"/>
</dbReference>
<dbReference type="EMBL" id="NKDB02000006">
    <property type="protein sequence ID" value="RKJ94176.1"/>
    <property type="molecule type" value="Genomic_DNA"/>
</dbReference>
<proteinExistence type="predicted"/>
<evidence type="ECO:0000313" key="5">
    <source>
        <dbReference type="Proteomes" id="UP000216225"/>
    </source>
</evidence>
<dbReference type="PANTHER" id="PTHR43420">
    <property type="entry name" value="ACETYLTRANSFERASE"/>
    <property type="match status" value="1"/>
</dbReference>
<evidence type="ECO:0000313" key="4">
    <source>
        <dbReference type="EMBL" id="RKJ94176.1"/>
    </source>
</evidence>
<gene>
    <name evidence="4" type="ORF">CE154_020985</name>
</gene>
<dbReference type="SUPFAM" id="SSF55729">
    <property type="entry name" value="Acyl-CoA N-acyltransferases (Nat)"/>
    <property type="match status" value="1"/>
</dbReference>
<protein>
    <submittedName>
        <fullName evidence="4">GNAT family N-acetyltransferase</fullName>
    </submittedName>
</protein>
<keyword evidence="1 4" id="KW-0808">Transferase</keyword>
<dbReference type="GO" id="GO:0016747">
    <property type="term" value="F:acyltransferase activity, transferring groups other than amino-acyl groups"/>
    <property type="evidence" value="ECO:0007669"/>
    <property type="project" value="InterPro"/>
</dbReference>
<sequence>MTLEPAASITVLTTGHAPAYKALRDEALRCAPAAFTSDYATAVQRPAQSYAPRLSMPADEGFFLGAWDADGSLLGSIGCQREERPQQRHMATVVAMMVAPQAQRRGIGRQLLHACLARAERIAGLEQLALTVTAGNAHAVRLYQRAGFTPYGLLPRAIVVAGVGHDKLHMLRLLPSSPLWQPIASHEDH</sequence>
<evidence type="ECO:0000256" key="1">
    <source>
        <dbReference type="ARBA" id="ARBA00022679"/>
    </source>
</evidence>
<evidence type="ECO:0000259" key="3">
    <source>
        <dbReference type="PROSITE" id="PS51186"/>
    </source>
</evidence>
<organism evidence="4 5">
    <name type="scientific">Alicycliphilus denitrificans</name>
    <dbReference type="NCBI Taxonomy" id="179636"/>
    <lineage>
        <taxon>Bacteria</taxon>
        <taxon>Pseudomonadati</taxon>
        <taxon>Pseudomonadota</taxon>
        <taxon>Betaproteobacteria</taxon>
        <taxon>Burkholderiales</taxon>
        <taxon>Comamonadaceae</taxon>
        <taxon>Alicycliphilus</taxon>
    </lineage>
</organism>
<dbReference type="AlphaFoldDB" id="A0A3R7EBA3"/>
<comment type="caution">
    <text evidence="4">The sequence shown here is derived from an EMBL/GenBank/DDBJ whole genome shotgun (WGS) entry which is preliminary data.</text>
</comment>
<dbReference type="InterPro" id="IPR016181">
    <property type="entry name" value="Acyl_CoA_acyltransferase"/>
</dbReference>
<name>A0A3R7EBA3_9BURK</name>
<reference evidence="4 5" key="1">
    <citation type="submission" date="2018-09" db="EMBL/GenBank/DDBJ databases">
        <title>Genome comparison of Alicycliphilus sp. BQ1, a polyurethanolytic bacterium, with its closest phylogenetic relatives Alicycliphilus denitrificans BC and K601, unable to attack polyurethane.</title>
        <authorList>
            <person name="Loza-Tavera H."/>
            <person name="Lozano L."/>
            <person name="Cevallos M."/>
            <person name="Maya-Lucas O."/>
            <person name="Garcia-Mena J."/>
            <person name="Hernandez J."/>
        </authorList>
    </citation>
    <scope>NUCLEOTIDE SEQUENCE [LARGE SCALE GENOMIC DNA]</scope>
    <source>
        <strain evidence="4 5">BQ1</strain>
    </source>
</reference>